<dbReference type="GO" id="GO:0000266">
    <property type="term" value="P:mitochondrial fission"/>
    <property type="evidence" value="ECO:0007669"/>
    <property type="project" value="TreeGrafter"/>
</dbReference>
<gene>
    <name evidence="4" type="ORF">CUNI_LOCUS18304</name>
</gene>
<comment type="similarity">
    <text evidence="1">Belongs to the MTFP1 family.</text>
</comment>
<reference evidence="4" key="1">
    <citation type="submission" date="2021-04" db="EMBL/GenBank/DDBJ databases">
        <authorList>
            <consortium name="Molecular Ecology Group"/>
        </authorList>
    </citation>
    <scope>NUCLEOTIDE SEQUENCE</scope>
</reference>
<dbReference type="PANTHER" id="PTHR11001:SF2">
    <property type="entry name" value="MITOCHONDRIAL FISSION PROCESS PROTEIN 1"/>
    <property type="match status" value="1"/>
</dbReference>
<dbReference type="Proteomes" id="UP000678393">
    <property type="component" value="Unassembled WGS sequence"/>
</dbReference>
<evidence type="ECO:0000256" key="3">
    <source>
        <dbReference type="ARBA" id="ARBA00029631"/>
    </source>
</evidence>
<dbReference type="Pfam" id="PF10558">
    <property type="entry name" value="MTP18"/>
    <property type="match status" value="1"/>
</dbReference>
<dbReference type="OrthoDB" id="424969at2759"/>
<dbReference type="EMBL" id="CAJHNH020005622">
    <property type="protein sequence ID" value="CAG5132746.1"/>
    <property type="molecule type" value="Genomic_DNA"/>
</dbReference>
<name>A0A8S4A179_9EUPU</name>
<comment type="caution">
    <text evidence="4">The sequence shown here is derived from an EMBL/GenBank/DDBJ whole genome shotgun (WGS) entry which is preliminary data.</text>
</comment>
<keyword evidence="5" id="KW-1185">Reference proteome</keyword>
<feature type="non-terminal residue" evidence="4">
    <location>
        <position position="1"/>
    </location>
</feature>
<sequence length="136" mass="15164">YANKVGESFPVLVPVSVVRLSYAVATEYVVADSMDKGYLKNRLWIKKTKYRQVGIATADTLIWQGLAAVAIPEFTINRICWATQHALANMKFLPHPVKIWGVVAAGLGSIPFIIHPIDRGTDWLLDNTVRKYYGSS</sequence>
<evidence type="ECO:0000313" key="5">
    <source>
        <dbReference type="Proteomes" id="UP000678393"/>
    </source>
</evidence>
<dbReference type="GO" id="GO:0005739">
    <property type="term" value="C:mitochondrion"/>
    <property type="evidence" value="ECO:0007669"/>
    <property type="project" value="TreeGrafter"/>
</dbReference>
<organism evidence="4 5">
    <name type="scientific">Candidula unifasciata</name>
    <dbReference type="NCBI Taxonomy" id="100452"/>
    <lineage>
        <taxon>Eukaryota</taxon>
        <taxon>Metazoa</taxon>
        <taxon>Spiralia</taxon>
        <taxon>Lophotrochozoa</taxon>
        <taxon>Mollusca</taxon>
        <taxon>Gastropoda</taxon>
        <taxon>Heterobranchia</taxon>
        <taxon>Euthyneura</taxon>
        <taxon>Panpulmonata</taxon>
        <taxon>Eupulmonata</taxon>
        <taxon>Stylommatophora</taxon>
        <taxon>Helicina</taxon>
        <taxon>Helicoidea</taxon>
        <taxon>Geomitridae</taxon>
        <taxon>Candidula</taxon>
    </lineage>
</organism>
<protein>
    <recommendedName>
        <fullName evidence="2">Mitochondrial fission process protein 1</fullName>
    </recommendedName>
    <alternativeName>
        <fullName evidence="3">Mitochondrial 18 kDa protein</fullName>
    </alternativeName>
</protein>
<proteinExistence type="inferred from homology"/>
<accession>A0A8S4A179</accession>
<evidence type="ECO:0000313" key="4">
    <source>
        <dbReference type="EMBL" id="CAG5132746.1"/>
    </source>
</evidence>
<dbReference type="AlphaFoldDB" id="A0A8S4A179"/>
<evidence type="ECO:0000256" key="1">
    <source>
        <dbReference type="ARBA" id="ARBA00009224"/>
    </source>
</evidence>
<dbReference type="PANTHER" id="PTHR11001">
    <property type="entry name" value="MITOCHONDRIAL FISSION PROCESS PROTEIN 1"/>
    <property type="match status" value="1"/>
</dbReference>
<dbReference type="InterPro" id="IPR019560">
    <property type="entry name" value="Mitochondrial_18_kDa_protein"/>
</dbReference>
<evidence type="ECO:0000256" key="2">
    <source>
        <dbReference type="ARBA" id="ARBA00017835"/>
    </source>
</evidence>